<evidence type="ECO:0000313" key="3">
    <source>
        <dbReference type="EMBL" id="KZT39601.1"/>
    </source>
</evidence>
<feature type="region of interest" description="Disordered" evidence="1">
    <location>
        <begin position="569"/>
        <end position="604"/>
    </location>
</feature>
<dbReference type="PANTHER" id="PTHR31011">
    <property type="entry name" value="PROTEIN STB2-RELATED"/>
    <property type="match status" value="1"/>
</dbReference>
<dbReference type="InterPro" id="IPR059025">
    <property type="entry name" value="STB6_N"/>
</dbReference>
<feature type="region of interest" description="Disordered" evidence="1">
    <location>
        <begin position="453"/>
        <end position="488"/>
    </location>
</feature>
<dbReference type="GO" id="GO:0070822">
    <property type="term" value="C:Sin3-type complex"/>
    <property type="evidence" value="ECO:0007669"/>
    <property type="project" value="TreeGrafter"/>
</dbReference>
<feature type="domain" description="STB6-like N-terminal" evidence="2">
    <location>
        <begin position="67"/>
        <end position="189"/>
    </location>
</feature>
<keyword evidence="4" id="KW-1185">Reference proteome</keyword>
<protein>
    <recommendedName>
        <fullName evidence="2">STB6-like N-terminal domain-containing protein</fullName>
    </recommendedName>
</protein>
<dbReference type="InterPro" id="IPR038919">
    <property type="entry name" value="STB2/STB2"/>
</dbReference>
<feature type="compositionally biased region" description="Polar residues" evidence="1">
    <location>
        <begin position="45"/>
        <end position="54"/>
    </location>
</feature>
<dbReference type="Proteomes" id="UP000076798">
    <property type="component" value="Unassembled WGS sequence"/>
</dbReference>
<gene>
    <name evidence="3" type="ORF">SISSUDRAFT_1127865</name>
</gene>
<feature type="compositionally biased region" description="Basic and acidic residues" evidence="1">
    <location>
        <begin position="453"/>
        <end position="480"/>
    </location>
</feature>
<reference evidence="3 4" key="1">
    <citation type="journal article" date="2016" name="Mol. Biol. Evol.">
        <title>Comparative Genomics of Early-Diverging Mushroom-Forming Fungi Provides Insights into the Origins of Lignocellulose Decay Capabilities.</title>
        <authorList>
            <person name="Nagy L.G."/>
            <person name="Riley R."/>
            <person name="Tritt A."/>
            <person name="Adam C."/>
            <person name="Daum C."/>
            <person name="Floudas D."/>
            <person name="Sun H."/>
            <person name="Yadav J.S."/>
            <person name="Pangilinan J."/>
            <person name="Larsson K.H."/>
            <person name="Matsuura K."/>
            <person name="Barry K."/>
            <person name="Labutti K."/>
            <person name="Kuo R."/>
            <person name="Ohm R.A."/>
            <person name="Bhattacharya S.S."/>
            <person name="Shirouzu T."/>
            <person name="Yoshinaga Y."/>
            <person name="Martin F.M."/>
            <person name="Grigoriev I.V."/>
            <person name="Hibbett D.S."/>
        </authorList>
    </citation>
    <scope>NUCLEOTIDE SEQUENCE [LARGE SCALE GENOMIC DNA]</scope>
    <source>
        <strain evidence="3 4">HHB10207 ss-3</strain>
    </source>
</reference>
<name>A0A166EHP1_9AGAM</name>
<evidence type="ECO:0000313" key="4">
    <source>
        <dbReference type="Proteomes" id="UP000076798"/>
    </source>
</evidence>
<proteinExistence type="predicted"/>
<dbReference type="STRING" id="1314776.A0A166EHP1"/>
<evidence type="ECO:0000259" key="2">
    <source>
        <dbReference type="Pfam" id="PF25995"/>
    </source>
</evidence>
<organism evidence="3 4">
    <name type="scientific">Sistotremastrum suecicum HHB10207 ss-3</name>
    <dbReference type="NCBI Taxonomy" id="1314776"/>
    <lineage>
        <taxon>Eukaryota</taxon>
        <taxon>Fungi</taxon>
        <taxon>Dikarya</taxon>
        <taxon>Basidiomycota</taxon>
        <taxon>Agaricomycotina</taxon>
        <taxon>Agaricomycetes</taxon>
        <taxon>Sistotremastrales</taxon>
        <taxon>Sistotremastraceae</taxon>
        <taxon>Sistotremastrum</taxon>
    </lineage>
</organism>
<feature type="compositionally biased region" description="Basic and acidic residues" evidence="1">
    <location>
        <begin position="580"/>
        <end position="593"/>
    </location>
</feature>
<dbReference type="Pfam" id="PF25995">
    <property type="entry name" value="STB6_N"/>
    <property type="match status" value="1"/>
</dbReference>
<feature type="region of interest" description="Disordered" evidence="1">
    <location>
        <begin position="12"/>
        <end position="55"/>
    </location>
</feature>
<dbReference type="AlphaFoldDB" id="A0A166EHP1"/>
<feature type="region of interest" description="Disordered" evidence="1">
    <location>
        <begin position="510"/>
        <end position="533"/>
    </location>
</feature>
<feature type="compositionally biased region" description="Polar residues" evidence="1">
    <location>
        <begin position="516"/>
        <end position="533"/>
    </location>
</feature>
<accession>A0A166EHP1</accession>
<dbReference type="EMBL" id="KV428043">
    <property type="protein sequence ID" value="KZT39601.1"/>
    <property type="molecule type" value="Genomic_DNA"/>
</dbReference>
<sequence length="916" mass="102261">MYSSSSRRLIIPTTHHYEPAPSQPVSPPRHRHANVTARLTKSPRSDSLASTPTTHRPPHIWWSDLGSFHLVTQTQISGYQLYAVEKWVVERARFVTTLAVATGDSQHKISVTILEPSHGLSESEAQAEFDNAVRSLKRDGARPKETSMGTLMVTSLANFRSDFTIVQIPSGDFLASRERLYANINLSRMGCSGRSALTLEEPNEVTLTRFMSTYHFPHVPREGSCQDSLTVSVLGLIQLLQTALSLFGMFEIRRSQRNGLLCDVTVKGLERWTVEIGEATLSLEPMERVADPTVVAALLSIVATTRNKLAAIGTPHGVPHDPFFHPQAFLRSLAHFVHSSRGASSVSLSLQPSASSSHHLPGYLTLSTLRLIDAAYQKVKPSETYYKVHRVIMHKLDDLSRDFRSGSPAVPIYATSDLATLVNIVIGDSKGAVDGAASIKALWLGKSQTALQEARERSKHDTDGDLSDRTSDDDDREPRSRFSPSRRQRAMDNWRSWDFTILPTSRSKKSIDITSRDLSPSDITRDGSSAFSKSNTLLPSVTVAGDSEVYDTTSGPESPIQGQIARAYGSVSRPGNGSGSERDQKTAKPDHFPRRIRPIGIYPSPRLTSWADPFSANDTGKREGRDRLVSLRSRPGTPSEFESDESEVEIVDRDKLLARRHSFTDLQSIRGTRLLPLEYMKIDADLCGELLVMRMRERHLSNVMQLLETVERVQSARNADLFHEQSRNQPLLSQIQDKRKIIQAVEQLRDDSARVEKQVNTVHYQSKQIQPFKLWQNVKLLRQWVATQRSHIYKTVRELPGSGHGESSNSTISHVYPYLEETMPGGYVRVDGRGRTEEEFLEEMGVAEAREDLEREDQNMVGINFDDVSVVEVTKGWAERLLEIGKGFNLGRTASVAGNTKELKPPSDISEKNRTA</sequence>
<dbReference type="PANTHER" id="PTHR31011:SF2">
    <property type="entry name" value="PROTEIN STB2-RELATED"/>
    <property type="match status" value="1"/>
</dbReference>
<dbReference type="OrthoDB" id="19806at2759"/>
<feature type="compositionally biased region" description="Basic and acidic residues" evidence="1">
    <location>
        <begin position="901"/>
        <end position="916"/>
    </location>
</feature>
<feature type="region of interest" description="Disordered" evidence="1">
    <location>
        <begin position="896"/>
        <end position="916"/>
    </location>
</feature>
<evidence type="ECO:0000256" key="1">
    <source>
        <dbReference type="SAM" id="MobiDB-lite"/>
    </source>
</evidence>